<dbReference type="PROSITE" id="PS50914">
    <property type="entry name" value="BON"/>
    <property type="match status" value="1"/>
</dbReference>
<feature type="region of interest" description="Disordered" evidence="1">
    <location>
        <begin position="24"/>
        <end position="58"/>
    </location>
</feature>
<keyword evidence="5" id="KW-1185">Reference proteome</keyword>
<accession>A0A829YAB5</accession>
<dbReference type="InterPro" id="IPR007055">
    <property type="entry name" value="BON_dom"/>
</dbReference>
<evidence type="ECO:0000256" key="1">
    <source>
        <dbReference type="SAM" id="MobiDB-lite"/>
    </source>
</evidence>
<evidence type="ECO:0000313" key="5">
    <source>
        <dbReference type="Proteomes" id="UP000445000"/>
    </source>
</evidence>
<dbReference type="AlphaFoldDB" id="A0A829YAB5"/>
<dbReference type="Pfam" id="PF04972">
    <property type="entry name" value="BON"/>
    <property type="match status" value="1"/>
</dbReference>
<name>A0A829YAB5_9GAMM</name>
<comment type="caution">
    <text evidence="4">The sequence shown here is derived from an EMBL/GenBank/DDBJ whole genome shotgun (WGS) entry which is preliminary data.</text>
</comment>
<sequence length="130" mass="13825">MFKPFSFSTALLAGLLTVTAVNAQTTEPASKREAADNARANATDRNTDAKTPVDQSNDKDAIEVTAGIRRAVLDDKSLSTSAHNVKIVTDGDVVTLRGPVESADEKKRVEALAMKAATGKQVRNEISIAR</sequence>
<evidence type="ECO:0000259" key="3">
    <source>
        <dbReference type="PROSITE" id="PS50914"/>
    </source>
</evidence>
<feature type="chain" id="PRO_5032978756" description="BON domain-containing protein" evidence="2">
    <location>
        <begin position="24"/>
        <end position="130"/>
    </location>
</feature>
<protein>
    <recommendedName>
        <fullName evidence="3">BON domain-containing protein</fullName>
    </recommendedName>
</protein>
<evidence type="ECO:0000313" key="4">
    <source>
        <dbReference type="EMBL" id="GFE80257.1"/>
    </source>
</evidence>
<evidence type="ECO:0000256" key="2">
    <source>
        <dbReference type="SAM" id="SignalP"/>
    </source>
</evidence>
<dbReference type="Proteomes" id="UP000445000">
    <property type="component" value="Unassembled WGS sequence"/>
</dbReference>
<proteinExistence type="predicted"/>
<feature type="signal peptide" evidence="2">
    <location>
        <begin position="1"/>
        <end position="23"/>
    </location>
</feature>
<reference evidence="5" key="1">
    <citation type="submission" date="2020-01" db="EMBL/GenBank/DDBJ databases">
        <title>'Steroidobacter agaridevorans' sp. nov., agar-degrading bacteria isolated from rhizosphere soils.</title>
        <authorList>
            <person name="Ikenaga M."/>
            <person name="Kataoka M."/>
            <person name="Murouchi A."/>
            <person name="Katsuragi S."/>
            <person name="Sakai M."/>
        </authorList>
    </citation>
    <scope>NUCLEOTIDE SEQUENCE [LARGE SCALE GENOMIC DNA]</scope>
    <source>
        <strain evidence="5">YU21-B</strain>
    </source>
</reference>
<feature type="domain" description="BON" evidence="3">
    <location>
        <begin position="60"/>
        <end position="130"/>
    </location>
</feature>
<dbReference type="EMBL" id="BLJN01000002">
    <property type="protein sequence ID" value="GFE80257.1"/>
    <property type="molecule type" value="Genomic_DNA"/>
</dbReference>
<dbReference type="RefSeq" id="WP_161811964.1">
    <property type="nucleotide sequence ID" value="NZ_BLJN01000002.1"/>
</dbReference>
<dbReference type="Gene3D" id="3.30.1340.30">
    <property type="match status" value="1"/>
</dbReference>
<organism evidence="4 5">
    <name type="scientific">Steroidobacter agaridevorans</name>
    <dbReference type="NCBI Taxonomy" id="2695856"/>
    <lineage>
        <taxon>Bacteria</taxon>
        <taxon>Pseudomonadati</taxon>
        <taxon>Pseudomonadota</taxon>
        <taxon>Gammaproteobacteria</taxon>
        <taxon>Steroidobacterales</taxon>
        <taxon>Steroidobacteraceae</taxon>
        <taxon>Steroidobacter</taxon>
    </lineage>
</organism>
<gene>
    <name evidence="4" type="ORF">GCM10011487_22570</name>
</gene>
<keyword evidence="2" id="KW-0732">Signal</keyword>